<gene>
    <name evidence="3" type="ORF">DZF91_36065</name>
</gene>
<dbReference type="OrthoDB" id="4316979at2"/>
<feature type="domain" description="DUF397" evidence="2">
    <location>
        <begin position="10"/>
        <end position="27"/>
    </location>
</feature>
<comment type="caution">
    <text evidence="3">The sequence shown here is derived from an EMBL/GenBank/DDBJ whole genome shotgun (WGS) entry which is preliminary data.</text>
</comment>
<protein>
    <submittedName>
        <fullName evidence="3">DUF397 domain-containing protein</fullName>
    </submittedName>
</protein>
<feature type="domain" description="DUF397" evidence="2">
    <location>
        <begin position="30"/>
        <end position="82"/>
    </location>
</feature>
<proteinExistence type="predicted"/>
<dbReference type="AlphaFoldDB" id="A0A372JA77"/>
<dbReference type="Proteomes" id="UP000261811">
    <property type="component" value="Unassembled WGS sequence"/>
</dbReference>
<accession>A0A372JA77</accession>
<sequence>MSKPDPSNVRWRKSSHSGDTGGDCVELGGVWRKSSRSTDTGGQCVELAGCPHDVAVRDSKDPDGPRLVFDASVFGAFARRVKAGALDLV</sequence>
<evidence type="ECO:0000313" key="3">
    <source>
        <dbReference type="EMBL" id="RFU36829.1"/>
    </source>
</evidence>
<feature type="region of interest" description="Disordered" evidence="1">
    <location>
        <begin position="1"/>
        <end position="21"/>
    </location>
</feature>
<evidence type="ECO:0000259" key="2">
    <source>
        <dbReference type="Pfam" id="PF04149"/>
    </source>
</evidence>
<dbReference type="EMBL" id="QURH01001030">
    <property type="protein sequence ID" value="RFU36829.1"/>
    <property type="molecule type" value="Genomic_DNA"/>
</dbReference>
<reference evidence="3 4" key="1">
    <citation type="submission" date="2018-08" db="EMBL/GenBank/DDBJ databases">
        <title>Actinomadura jelena sp. nov., a novel Actinomycete isolated from soil in Chad.</title>
        <authorList>
            <person name="Shi L."/>
        </authorList>
    </citation>
    <scope>NUCLEOTIDE SEQUENCE [LARGE SCALE GENOMIC DNA]</scope>
    <source>
        <strain evidence="3 4">NEAU-G17</strain>
    </source>
</reference>
<name>A0A372JA77_9ACTN</name>
<organism evidence="3 4">
    <name type="scientific">Actinomadura logoneensis</name>
    <dbReference type="NCBI Taxonomy" id="2293572"/>
    <lineage>
        <taxon>Bacteria</taxon>
        <taxon>Bacillati</taxon>
        <taxon>Actinomycetota</taxon>
        <taxon>Actinomycetes</taxon>
        <taxon>Streptosporangiales</taxon>
        <taxon>Thermomonosporaceae</taxon>
        <taxon>Actinomadura</taxon>
    </lineage>
</organism>
<evidence type="ECO:0000256" key="1">
    <source>
        <dbReference type="SAM" id="MobiDB-lite"/>
    </source>
</evidence>
<dbReference type="InterPro" id="IPR007278">
    <property type="entry name" value="DUF397"/>
</dbReference>
<dbReference type="RefSeq" id="WP_117361510.1">
    <property type="nucleotide sequence ID" value="NZ_QURH01001030.1"/>
</dbReference>
<dbReference type="Pfam" id="PF04149">
    <property type="entry name" value="DUF397"/>
    <property type="match status" value="2"/>
</dbReference>
<keyword evidence="4" id="KW-1185">Reference proteome</keyword>
<evidence type="ECO:0000313" key="4">
    <source>
        <dbReference type="Proteomes" id="UP000261811"/>
    </source>
</evidence>